<feature type="transmembrane region" description="Helical" evidence="5">
    <location>
        <begin position="285"/>
        <end position="309"/>
    </location>
</feature>
<evidence type="ECO:0000259" key="6">
    <source>
        <dbReference type="PROSITE" id="PS50850"/>
    </source>
</evidence>
<dbReference type="SUPFAM" id="SSF103473">
    <property type="entry name" value="MFS general substrate transporter"/>
    <property type="match status" value="1"/>
</dbReference>
<dbReference type="InterPro" id="IPR052524">
    <property type="entry name" value="MFS_Cyanate_Porter"/>
</dbReference>
<gene>
    <name evidence="7" type="ORF">ACFY8C_14340</name>
</gene>
<comment type="subcellular location">
    <subcellularLocation>
        <location evidence="1">Cell membrane</location>
        <topology evidence="1">Multi-pass membrane protein</topology>
    </subcellularLocation>
</comment>
<feature type="transmembrane region" description="Helical" evidence="5">
    <location>
        <begin position="318"/>
        <end position="336"/>
    </location>
</feature>
<dbReference type="InterPro" id="IPR036259">
    <property type="entry name" value="MFS_trans_sf"/>
</dbReference>
<accession>A0ABW6XQ39</accession>
<feature type="domain" description="Major facilitator superfamily (MFS) profile" evidence="6">
    <location>
        <begin position="44"/>
        <end position="431"/>
    </location>
</feature>
<reference evidence="7 8" key="1">
    <citation type="submission" date="2024-10" db="EMBL/GenBank/DDBJ databases">
        <title>The Natural Products Discovery Center: Release of the First 8490 Sequenced Strains for Exploring Actinobacteria Biosynthetic Diversity.</title>
        <authorList>
            <person name="Kalkreuter E."/>
            <person name="Kautsar S.A."/>
            <person name="Yang D."/>
            <person name="Bader C.D."/>
            <person name="Teijaro C.N."/>
            <person name="Fluegel L."/>
            <person name="Davis C.M."/>
            <person name="Simpson J.R."/>
            <person name="Lauterbach L."/>
            <person name="Steele A.D."/>
            <person name="Gui C."/>
            <person name="Meng S."/>
            <person name="Li G."/>
            <person name="Viehrig K."/>
            <person name="Ye F."/>
            <person name="Su P."/>
            <person name="Kiefer A.F."/>
            <person name="Nichols A."/>
            <person name="Cepeda A.J."/>
            <person name="Yan W."/>
            <person name="Fan B."/>
            <person name="Jiang Y."/>
            <person name="Adhikari A."/>
            <person name="Zheng C.-J."/>
            <person name="Schuster L."/>
            <person name="Cowan T.M."/>
            <person name="Smanski M.J."/>
            <person name="Chevrette M.G."/>
            <person name="De Carvalho L.P.S."/>
            <person name="Shen B."/>
        </authorList>
    </citation>
    <scope>NUCLEOTIDE SEQUENCE [LARGE SCALE GENOMIC DNA]</scope>
    <source>
        <strain evidence="7 8">NPDC012605</strain>
    </source>
</reference>
<dbReference type="CDD" id="cd17339">
    <property type="entry name" value="MFS_NIMT_CynX_like"/>
    <property type="match status" value="1"/>
</dbReference>
<keyword evidence="2 5" id="KW-0812">Transmembrane</keyword>
<evidence type="ECO:0000256" key="4">
    <source>
        <dbReference type="ARBA" id="ARBA00023136"/>
    </source>
</evidence>
<keyword evidence="3 5" id="KW-1133">Transmembrane helix</keyword>
<dbReference type="InterPro" id="IPR020846">
    <property type="entry name" value="MFS_dom"/>
</dbReference>
<evidence type="ECO:0000256" key="5">
    <source>
        <dbReference type="SAM" id="Phobius"/>
    </source>
</evidence>
<evidence type="ECO:0000256" key="1">
    <source>
        <dbReference type="ARBA" id="ARBA00004651"/>
    </source>
</evidence>
<feature type="transmembrane region" description="Helical" evidence="5">
    <location>
        <begin position="342"/>
        <end position="365"/>
    </location>
</feature>
<dbReference type="PANTHER" id="PTHR23523">
    <property type="match status" value="1"/>
</dbReference>
<evidence type="ECO:0000313" key="8">
    <source>
        <dbReference type="Proteomes" id="UP001602370"/>
    </source>
</evidence>
<feature type="transmembrane region" description="Helical" evidence="5">
    <location>
        <begin position="251"/>
        <end position="273"/>
    </location>
</feature>
<feature type="transmembrane region" description="Helical" evidence="5">
    <location>
        <begin position="46"/>
        <end position="70"/>
    </location>
</feature>
<proteinExistence type="predicted"/>
<dbReference type="Pfam" id="PF07690">
    <property type="entry name" value="MFS_1"/>
    <property type="match status" value="1"/>
</dbReference>
<sequence length="432" mass="43572">MSAETRTEGSAAPSPVPPPVLVDAEAGVPASAAGAAARRALLAHPALLLAGIVLASLNMRAALASVAPLVGEISGAFGLSSTASSLVTSVPVLFLGVGALVAPWLGRRFGAERVLLGALLLLAVGILARVLPSVYALYGGGILVGTAIALLNVLMPGLIKRDFPDRAAAMTSVYTGAMIAGATVAAAAAVPLEKALGGGWEGSLGFWSLLAVVAAVAWLPQVLIARGRTGHAVRAVPAAGARPVSVWRSALAWQVTLFMGLQSLWSYVLIAWMPTIFTDHGMSRSTAGVVFAFNNLIQVAGAFVVPLLAGRMRSQRPLIVLVTTLVAAGYAGLMVAPVEGAWLWSAVLGVGQGGAVGLALTLIVLRSGDAVTAARLSGMAQTVGYLLAAAGPLAAGALHQATGSWTLPICVVLGVCVAALTVGLFAARDRTV</sequence>
<dbReference type="EMBL" id="JBIBDZ010000003">
    <property type="protein sequence ID" value="MFF5919519.1"/>
    <property type="molecule type" value="Genomic_DNA"/>
</dbReference>
<dbReference type="InterPro" id="IPR011701">
    <property type="entry name" value="MFS"/>
</dbReference>
<dbReference type="PROSITE" id="PS50850">
    <property type="entry name" value="MFS"/>
    <property type="match status" value="1"/>
</dbReference>
<evidence type="ECO:0000256" key="2">
    <source>
        <dbReference type="ARBA" id="ARBA00022692"/>
    </source>
</evidence>
<dbReference type="PANTHER" id="PTHR23523:SF2">
    <property type="entry name" value="2-NITROIMIDAZOLE TRANSPORTER"/>
    <property type="match status" value="1"/>
</dbReference>
<feature type="transmembrane region" description="Helical" evidence="5">
    <location>
        <begin position="114"/>
        <end position="131"/>
    </location>
</feature>
<dbReference type="Gene3D" id="1.20.1250.20">
    <property type="entry name" value="MFS general substrate transporter like domains"/>
    <property type="match status" value="2"/>
</dbReference>
<comment type="caution">
    <text evidence="7">The sequence shown here is derived from an EMBL/GenBank/DDBJ whole genome shotgun (WGS) entry which is preliminary data.</text>
</comment>
<name>A0ABW6XQ39_9ACTN</name>
<keyword evidence="8" id="KW-1185">Reference proteome</keyword>
<feature type="transmembrane region" description="Helical" evidence="5">
    <location>
        <begin position="405"/>
        <end position="427"/>
    </location>
</feature>
<evidence type="ECO:0000313" key="7">
    <source>
        <dbReference type="EMBL" id="MFF5919519.1"/>
    </source>
</evidence>
<organism evidence="7 8">
    <name type="scientific">Streptomyces flavochromogenes</name>
    <dbReference type="NCBI Taxonomy" id="68199"/>
    <lineage>
        <taxon>Bacteria</taxon>
        <taxon>Bacillati</taxon>
        <taxon>Actinomycetota</taxon>
        <taxon>Actinomycetes</taxon>
        <taxon>Kitasatosporales</taxon>
        <taxon>Streptomycetaceae</taxon>
        <taxon>Streptomyces</taxon>
    </lineage>
</organism>
<feature type="transmembrane region" description="Helical" evidence="5">
    <location>
        <begin position="82"/>
        <end position="102"/>
    </location>
</feature>
<evidence type="ECO:0000256" key="3">
    <source>
        <dbReference type="ARBA" id="ARBA00022989"/>
    </source>
</evidence>
<feature type="transmembrane region" description="Helical" evidence="5">
    <location>
        <begin position="137"/>
        <end position="159"/>
    </location>
</feature>
<feature type="transmembrane region" description="Helical" evidence="5">
    <location>
        <begin position="377"/>
        <end position="399"/>
    </location>
</feature>
<dbReference type="Proteomes" id="UP001602370">
    <property type="component" value="Unassembled WGS sequence"/>
</dbReference>
<dbReference type="RefSeq" id="WP_388307177.1">
    <property type="nucleotide sequence ID" value="NZ_JBIBDZ010000003.1"/>
</dbReference>
<keyword evidence="4 5" id="KW-0472">Membrane</keyword>
<protein>
    <submittedName>
        <fullName evidence="7">CynX/NimT family MFS transporter</fullName>
    </submittedName>
</protein>
<feature type="transmembrane region" description="Helical" evidence="5">
    <location>
        <begin position="171"/>
        <end position="192"/>
    </location>
</feature>
<feature type="transmembrane region" description="Helical" evidence="5">
    <location>
        <begin position="204"/>
        <end position="224"/>
    </location>
</feature>